<dbReference type="EMBL" id="KZ293422">
    <property type="protein sequence ID" value="PBK72227.1"/>
    <property type="molecule type" value="Genomic_DNA"/>
</dbReference>
<gene>
    <name evidence="2" type="ORF">ARMSODRAFT_972885</name>
</gene>
<reference evidence="3" key="1">
    <citation type="journal article" date="2017" name="Nat. Ecol. Evol.">
        <title>Genome expansion and lineage-specific genetic innovations in the forest pathogenic fungi Armillaria.</title>
        <authorList>
            <person name="Sipos G."/>
            <person name="Prasanna A.N."/>
            <person name="Walter M.C."/>
            <person name="O'Connor E."/>
            <person name="Balint B."/>
            <person name="Krizsan K."/>
            <person name="Kiss B."/>
            <person name="Hess J."/>
            <person name="Varga T."/>
            <person name="Slot J."/>
            <person name="Riley R."/>
            <person name="Boka B."/>
            <person name="Rigling D."/>
            <person name="Barry K."/>
            <person name="Lee J."/>
            <person name="Mihaltcheva S."/>
            <person name="LaButti K."/>
            <person name="Lipzen A."/>
            <person name="Waldron R."/>
            <person name="Moloney N.M."/>
            <person name="Sperisen C."/>
            <person name="Kredics L."/>
            <person name="Vagvoelgyi C."/>
            <person name="Patrignani A."/>
            <person name="Fitzpatrick D."/>
            <person name="Nagy I."/>
            <person name="Doyle S."/>
            <person name="Anderson J.B."/>
            <person name="Grigoriev I.V."/>
            <person name="Gueldener U."/>
            <person name="Muensterkoetter M."/>
            <person name="Nagy L.G."/>
        </authorList>
    </citation>
    <scope>NUCLEOTIDE SEQUENCE [LARGE SCALE GENOMIC DNA]</scope>
    <source>
        <strain evidence="3">28-4</strain>
    </source>
</reference>
<evidence type="ECO:0000313" key="2">
    <source>
        <dbReference type="EMBL" id="PBK72227.1"/>
    </source>
</evidence>
<dbReference type="AlphaFoldDB" id="A0A2H3C5Z5"/>
<evidence type="ECO:0000256" key="1">
    <source>
        <dbReference type="SAM" id="MobiDB-lite"/>
    </source>
</evidence>
<proteinExistence type="predicted"/>
<name>A0A2H3C5Z5_9AGAR</name>
<organism evidence="2 3">
    <name type="scientific">Armillaria solidipes</name>
    <dbReference type="NCBI Taxonomy" id="1076256"/>
    <lineage>
        <taxon>Eukaryota</taxon>
        <taxon>Fungi</taxon>
        <taxon>Dikarya</taxon>
        <taxon>Basidiomycota</taxon>
        <taxon>Agaricomycotina</taxon>
        <taxon>Agaricomycetes</taxon>
        <taxon>Agaricomycetidae</taxon>
        <taxon>Agaricales</taxon>
        <taxon>Marasmiineae</taxon>
        <taxon>Physalacriaceae</taxon>
        <taxon>Armillaria</taxon>
    </lineage>
</organism>
<protein>
    <recommendedName>
        <fullName evidence="4">Retrotransposon gag domain-containing protein</fullName>
    </recommendedName>
</protein>
<accession>A0A2H3C5Z5</accession>
<evidence type="ECO:0000313" key="3">
    <source>
        <dbReference type="Proteomes" id="UP000218334"/>
    </source>
</evidence>
<keyword evidence="3" id="KW-1185">Reference proteome</keyword>
<feature type="region of interest" description="Disordered" evidence="1">
    <location>
        <begin position="1"/>
        <end position="47"/>
    </location>
</feature>
<evidence type="ECO:0008006" key="4">
    <source>
        <dbReference type="Google" id="ProtNLM"/>
    </source>
</evidence>
<dbReference type="Proteomes" id="UP000218334">
    <property type="component" value="Unassembled WGS sequence"/>
</dbReference>
<sequence length="225" mass="26231">MLTGAKPSDQYASPIAQDPDHWSLPGAPDKFNPNDKPPQPIGQMGDDAPWIGCKPDLGVPDDLDRFFTNCKVYFQVHSVYMWLDPYQVAFATSYFEKRAKEWWILELSELRSRSRGKFRFLLWDNFVKMTREKFRDPAIKDVHKKKMYDARMGARTVSEYFQELEKEAKMASLHIDIVEGGHMICALKQGVPMSYMKSITDLGILMPVGYDKWKWHITIMNQERQ</sequence>
<dbReference type="STRING" id="1076256.A0A2H3C5Z5"/>